<dbReference type="Pfam" id="PF05133">
    <property type="entry name" value="SPP1_portal"/>
    <property type="match status" value="1"/>
</dbReference>
<dbReference type="AlphaFoldDB" id="A0A845R2T0"/>
<evidence type="ECO:0000313" key="1">
    <source>
        <dbReference type="EMBL" id="NBI08269.1"/>
    </source>
</evidence>
<comment type="caution">
    <text evidence="1">The sequence shown here is derived from an EMBL/GenBank/DDBJ whole genome shotgun (WGS) entry which is preliminary data.</text>
</comment>
<accession>A0A845R2T0</accession>
<organism evidence="1 2">
    <name type="scientific">Senegalia massiliensis</name>
    <dbReference type="NCBI Taxonomy" id="1720316"/>
    <lineage>
        <taxon>Bacteria</taxon>
        <taxon>Bacillati</taxon>
        <taxon>Bacillota</taxon>
        <taxon>Clostridia</taxon>
        <taxon>Eubacteriales</taxon>
        <taxon>Clostridiaceae</taxon>
        <taxon>Senegalia</taxon>
    </lineage>
</organism>
<dbReference type="InterPro" id="IPR021145">
    <property type="entry name" value="Portal_protein_SPP1_Gp6-like"/>
</dbReference>
<keyword evidence="2" id="KW-1185">Reference proteome</keyword>
<dbReference type="EMBL" id="QXXA01000026">
    <property type="protein sequence ID" value="NBI08269.1"/>
    <property type="molecule type" value="Genomic_DNA"/>
</dbReference>
<reference evidence="1 2" key="1">
    <citation type="submission" date="2018-08" db="EMBL/GenBank/DDBJ databases">
        <title>Murine metabolic-syndrome-specific gut microbial biobank.</title>
        <authorList>
            <person name="Liu C."/>
        </authorList>
    </citation>
    <scope>NUCLEOTIDE SEQUENCE [LARGE SCALE GENOMIC DNA]</scope>
    <source>
        <strain evidence="1 2">583</strain>
    </source>
</reference>
<proteinExistence type="predicted"/>
<dbReference type="RefSeq" id="WP_160198733.1">
    <property type="nucleotide sequence ID" value="NZ_QXXA01000026.1"/>
</dbReference>
<evidence type="ECO:0000313" key="2">
    <source>
        <dbReference type="Proteomes" id="UP000467132"/>
    </source>
</evidence>
<sequence length="486" mass="56559">MDYNQILKTEIEGVYGDYLARVNKINEYYSIYSGKQEWNTPEDLDYEPTKKITNIIKKLIDTKARFMFGKEPYFDIRQIDEDEEKSTKYEDQAQEKEDLLYKILKENKFHSKLLKAKKDCSIGGKIAIKLWGHKEKGLKIIFSPAQEFFPQYNLDDVDQLEKVVFLYALNNEVNTEDQRIKKQVWELVNGNCILNESTHDGRGEIISIEYQDYNTGLDFIPVIIVQNGGLTGETEGTSDVAELWSNQKTYNKMTSDDVDALRFQMFGQDVVTDASEDSIKNIKVAPGAMVDLQTDIAHKNEGRQAKMERLESGFSYDSKFRDTVDRIKNDMYESLDVPNVSLEQLKGLMTSGKSMKALYWGLIAACEEDWTEWGPALEQMVNYIFNMIDTYNLYKARDIAKYETTLEIQKNYPIQEDEDSKKEIDMQEVNSNVRSRKSYMKKWGEYPDIDAEIKQIQLEQQLLQDSFTRSLINDIEYPLDDETLEE</sequence>
<dbReference type="Proteomes" id="UP000467132">
    <property type="component" value="Unassembled WGS sequence"/>
</dbReference>
<gene>
    <name evidence="1" type="ORF">D3Z33_15520</name>
</gene>
<dbReference type="OrthoDB" id="1879519at2"/>
<protein>
    <submittedName>
        <fullName evidence="1">Phage portal protein</fullName>
    </submittedName>
</protein>
<name>A0A845R2T0_9CLOT</name>